<name>A0A9X1Y4U5_9BACL</name>
<reference evidence="3" key="1">
    <citation type="submission" date="2022-04" db="EMBL/GenBank/DDBJ databases">
        <authorList>
            <person name="Seo M.-J."/>
        </authorList>
    </citation>
    <scope>NUCLEOTIDE SEQUENCE</scope>
    <source>
        <strain evidence="3">MBLB2552</strain>
    </source>
</reference>
<feature type="domain" description="Glycosyl hydrolase family 13 catalytic" evidence="2">
    <location>
        <begin position="183"/>
        <end position="558"/>
    </location>
</feature>
<comment type="caution">
    <text evidence="3">The sequence shown here is derived from an EMBL/GenBank/DDBJ whole genome shotgun (WGS) entry which is preliminary data.</text>
</comment>
<dbReference type="InterPro" id="IPR049117">
    <property type="entry name" value="pulA_all-beta"/>
</dbReference>
<dbReference type="InterPro" id="IPR006047">
    <property type="entry name" value="GH13_cat_dom"/>
</dbReference>
<evidence type="ECO:0000313" key="3">
    <source>
        <dbReference type="EMBL" id="MCK8487327.1"/>
    </source>
</evidence>
<comment type="similarity">
    <text evidence="1">Belongs to the glycosyl hydrolase 13 family.</text>
</comment>
<keyword evidence="3" id="KW-0378">Hydrolase</keyword>
<evidence type="ECO:0000256" key="1">
    <source>
        <dbReference type="ARBA" id="ARBA00008061"/>
    </source>
</evidence>
<dbReference type="InterPro" id="IPR004193">
    <property type="entry name" value="Glyco_hydro_13_N"/>
</dbReference>
<evidence type="ECO:0000313" key="4">
    <source>
        <dbReference type="Proteomes" id="UP001139534"/>
    </source>
</evidence>
<dbReference type="CDD" id="cd02860">
    <property type="entry name" value="E_set_Pullulanase"/>
    <property type="match status" value="1"/>
</dbReference>
<dbReference type="GO" id="GO:0005975">
    <property type="term" value="P:carbohydrate metabolic process"/>
    <property type="evidence" value="ECO:0007669"/>
    <property type="project" value="InterPro"/>
</dbReference>
<evidence type="ECO:0000259" key="2">
    <source>
        <dbReference type="SMART" id="SM00642"/>
    </source>
</evidence>
<accession>A0A9X1Y4U5</accession>
<dbReference type="EC" id="3.2.1.41" evidence="3"/>
<keyword evidence="3" id="KW-0326">Glycosidase</keyword>
<dbReference type="AlphaFoldDB" id="A0A9X1Y4U5"/>
<dbReference type="Gene3D" id="2.60.40.10">
    <property type="entry name" value="Immunoglobulins"/>
    <property type="match status" value="1"/>
</dbReference>
<dbReference type="InterPro" id="IPR011840">
    <property type="entry name" value="PulA_typeI"/>
</dbReference>
<dbReference type="InterPro" id="IPR014756">
    <property type="entry name" value="Ig_E-set"/>
</dbReference>
<dbReference type="InterPro" id="IPR013780">
    <property type="entry name" value="Glyco_hydro_b"/>
</dbReference>
<dbReference type="SUPFAM" id="SSF51445">
    <property type="entry name" value="(Trans)glycosidases"/>
    <property type="match status" value="1"/>
</dbReference>
<dbReference type="Proteomes" id="UP001139534">
    <property type="component" value="Unassembled WGS sequence"/>
</dbReference>
<dbReference type="RefSeq" id="WP_248551527.1">
    <property type="nucleotide sequence ID" value="NZ_JALPRK010000006.1"/>
</dbReference>
<dbReference type="Pfam" id="PF02922">
    <property type="entry name" value="CBM_48"/>
    <property type="match status" value="1"/>
</dbReference>
<gene>
    <name evidence="3" type="primary">pulA</name>
    <name evidence="3" type="ORF">M0651_09100</name>
</gene>
<dbReference type="CDD" id="cd11341">
    <property type="entry name" value="AmyAc_Pullulanase_LD-like"/>
    <property type="match status" value="1"/>
</dbReference>
<dbReference type="InterPro" id="IPR013783">
    <property type="entry name" value="Ig-like_fold"/>
</dbReference>
<dbReference type="SMART" id="SM00642">
    <property type="entry name" value="Aamy"/>
    <property type="match status" value="1"/>
</dbReference>
<dbReference type="Pfam" id="PF00128">
    <property type="entry name" value="Alpha-amylase"/>
    <property type="match status" value="1"/>
</dbReference>
<dbReference type="NCBIfam" id="TIGR02104">
    <property type="entry name" value="pulA_typeI"/>
    <property type="match status" value="1"/>
</dbReference>
<sequence>MSVQQEYQGTIDYGDLAVTEGISVFDAEFDEKFRYEGDDLGAVYSPEQTRFRLWAPTASEAKVVLYESWDGTPVNELPMQRDVQGTWTLTVAEDCRGLFYTYRVKVGELWNEAVDPYAKAVGVNGDKAAILDLRSTDPHGWEQDAKPPLESPVDAVIYELHLRDLSIHPSSGIREKSKFLGLAEEGTRGPGGIPTGLNHIAGLGVTHVQLLPIFDYSRESVDESRLDAPHYNWGYDPLNYNVPEGSYATDPYDPAARIAELKQLVQTLHARGLRVIMDVVYNHVYDGYLIHFTKLVPGYYLRYKSDGTFSDGAFCGNECASERLMMTKYIVDSILYWVREYHIDGFRFDLMGLIDTETMNEIRRQLDEIDPSILTIGEGWIMETVLPKERRANQNNAGKVPGIGMFNDGLRDAVKGDIFIFDRKGFISGGDGFEDGVMRGVAGGIDYDGVELRQFAVEPIQSVNFVECHDNHTLWDKIELSTPSASDDERRAMHRLASAIVLTSQGIPFLHAGQEFLRTKGGVENSYKSPIETNWLDWERCAAHQDDVFYLRSLVSLRHAHPAFRLRTADEIRAHLRFEAAPSHAVAYTLRDHAGGDPDRHLYVLYNANPGALSLVLPALGPWEVRFGGELVLALQAGASGGSAAAAGAAAGGPPAGARLEVRGVGVVVLAVPGPSRK</sequence>
<dbReference type="PANTHER" id="PTHR43002">
    <property type="entry name" value="GLYCOGEN DEBRANCHING ENZYME"/>
    <property type="match status" value="1"/>
</dbReference>
<dbReference type="Gene3D" id="2.60.40.1180">
    <property type="entry name" value="Golgi alpha-mannosidase II"/>
    <property type="match status" value="1"/>
</dbReference>
<protein>
    <submittedName>
        <fullName evidence="3">Type I pullulanase</fullName>
        <ecNumber evidence="3">3.2.1.41</ecNumber>
    </submittedName>
</protein>
<dbReference type="Pfam" id="PF21653">
    <property type="entry name" value="pulA_all-beta"/>
    <property type="match status" value="1"/>
</dbReference>
<keyword evidence="4" id="KW-1185">Reference proteome</keyword>
<organism evidence="3 4">
    <name type="scientific">Paenibacillus mellifer</name>
    <dbReference type="NCBI Taxonomy" id="2937794"/>
    <lineage>
        <taxon>Bacteria</taxon>
        <taxon>Bacillati</taxon>
        <taxon>Bacillota</taxon>
        <taxon>Bacilli</taxon>
        <taxon>Bacillales</taxon>
        <taxon>Paenibacillaceae</taxon>
        <taxon>Paenibacillus</taxon>
    </lineage>
</organism>
<dbReference type="GO" id="GO:0051060">
    <property type="term" value="F:pullulanase activity"/>
    <property type="evidence" value="ECO:0007669"/>
    <property type="project" value="UniProtKB-EC"/>
</dbReference>
<dbReference type="EMBL" id="JALPRK010000006">
    <property type="protein sequence ID" value="MCK8487327.1"/>
    <property type="molecule type" value="Genomic_DNA"/>
</dbReference>
<dbReference type="InterPro" id="IPR017853">
    <property type="entry name" value="GH"/>
</dbReference>
<dbReference type="Gene3D" id="3.20.20.80">
    <property type="entry name" value="Glycosidases"/>
    <property type="match status" value="1"/>
</dbReference>
<proteinExistence type="inferred from homology"/>
<dbReference type="SUPFAM" id="SSF81296">
    <property type="entry name" value="E set domains"/>
    <property type="match status" value="1"/>
</dbReference>